<dbReference type="Proteomes" id="UP001501788">
    <property type="component" value="Unassembled WGS sequence"/>
</dbReference>
<dbReference type="InterPro" id="IPR051044">
    <property type="entry name" value="MAG_DAG_Lipase"/>
</dbReference>
<dbReference type="Gene3D" id="3.40.50.1820">
    <property type="entry name" value="alpha/beta hydrolase"/>
    <property type="match status" value="1"/>
</dbReference>
<dbReference type="Pfam" id="PF12146">
    <property type="entry name" value="Hydrolase_4"/>
    <property type="match status" value="1"/>
</dbReference>
<feature type="domain" description="Serine aminopeptidase S33" evidence="1">
    <location>
        <begin position="46"/>
        <end position="274"/>
    </location>
</feature>
<comment type="caution">
    <text evidence="2">The sequence shown here is derived from an EMBL/GenBank/DDBJ whole genome shotgun (WGS) entry which is preliminary data.</text>
</comment>
<sequence length="313" mass="32843">MTPAFPAAAAEAPVSTLSPFTASDGENIAVQDWPLPPGVPQLGQALLVHGLGEHVGRYAHVAQALHGCGLAVRGYDQYGHGESAGPRGGLSSDTRLLDDLADIVDATRARMAPGQPLLLVGHSMGGLVAARFVSLGLRPVDGLVLSSPAFDAGLSAVQKLLVSTLPRLLPDLRVGNGLNADYLSHDAAVARAYLADPLCHDRISGRLARFIAEAGPATVACAPQWTVPTLLLWAGQDRLVNPAGSAQFAASVPPAVVQSHCFESLYHELFNEADARPVFMRLQAWVRAWLDTQPAARAASRPARSARRTGTTG</sequence>
<reference evidence="3" key="1">
    <citation type="journal article" date="2019" name="Int. J. Syst. Evol. Microbiol.">
        <title>The Global Catalogue of Microorganisms (GCM) 10K type strain sequencing project: providing services to taxonomists for standard genome sequencing and annotation.</title>
        <authorList>
            <consortium name="The Broad Institute Genomics Platform"/>
            <consortium name="The Broad Institute Genome Sequencing Center for Infectious Disease"/>
            <person name="Wu L."/>
            <person name="Ma J."/>
        </authorList>
    </citation>
    <scope>NUCLEOTIDE SEQUENCE [LARGE SCALE GENOMIC DNA]</scope>
    <source>
        <strain evidence="3">JCM 31890</strain>
    </source>
</reference>
<dbReference type="PRINTS" id="PR00111">
    <property type="entry name" value="ABHYDROLASE"/>
</dbReference>
<dbReference type="GO" id="GO:0016787">
    <property type="term" value="F:hydrolase activity"/>
    <property type="evidence" value="ECO:0007669"/>
    <property type="project" value="UniProtKB-KW"/>
</dbReference>
<organism evidence="2 3">
    <name type="scientific">Acidovorax lacteus</name>
    <dbReference type="NCBI Taxonomy" id="1924988"/>
    <lineage>
        <taxon>Bacteria</taxon>
        <taxon>Pseudomonadati</taxon>
        <taxon>Pseudomonadota</taxon>
        <taxon>Betaproteobacteria</taxon>
        <taxon>Burkholderiales</taxon>
        <taxon>Comamonadaceae</taxon>
        <taxon>Acidovorax</taxon>
    </lineage>
</organism>
<proteinExistence type="predicted"/>
<evidence type="ECO:0000313" key="3">
    <source>
        <dbReference type="Proteomes" id="UP001501788"/>
    </source>
</evidence>
<dbReference type="InterPro" id="IPR022742">
    <property type="entry name" value="Hydrolase_4"/>
</dbReference>
<dbReference type="RefSeq" id="WP_345065319.1">
    <property type="nucleotide sequence ID" value="NZ_BAABEX010000027.1"/>
</dbReference>
<gene>
    <name evidence="2" type="ORF">GCM10023090_23840</name>
</gene>
<name>A0ABP8LDV8_9BURK</name>
<keyword evidence="3" id="KW-1185">Reference proteome</keyword>
<dbReference type="SUPFAM" id="SSF53474">
    <property type="entry name" value="alpha/beta-Hydrolases"/>
    <property type="match status" value="1"/>
</dbReference>
<evidence type="ECO:0000313" key="2">
    <source>
        <dbReference type="EMBL" id="GAA4427061.1"/>
    </source>
</evidence>
<dbReference type="InterPro" id="IPR000073">
    <property type="entry name" value="AB_hydrolase_1"/>
</dbReference>
<protein>
    <submittedName>
        <fullName evidence="2">Alpha/beta hydrolase</fullName>
    </submittedName>
</protein>
<keyword evidence="2" id="KW-0378">Hydrolase</keyword>
<dbReference type="InterPro" id="IPR029058">
    <property type="entry name" value="AB_hydrolase_fold"/>
</dbReference>
<accession>A0ABP8LDV8</accession>
<dbReference type="PANTHER" id="PTHR11614">
    <property type="entry name" value="PHOSPHOLIPASE-RELATED"/>
    <property type="match status" value="1"/>
</dbReference>
<dbReference type="EMBL" id="BAABEX010000027">
    <property type="protein sequence ID" value="GAA4427061.1"/>
    <property type="molecule type" value="Genomic_DNA"/>
</dbReference>
<evidence type="ECO:0000259" key="1">
    <source>
        <dbReference type="Pfam" id="PF12146"/>
    </source>
</evidence>